<proteinExistence type="predicted"/>
<reference evidence="1" key="1">
    <citation type="submission" date="2022-11" db="EMBL/GenBank/DDBJ databases">
        <title>Centuries of genome instability and evolution in soft-shell clam transmissible cancer (bioRxiv).</title>
        <authorList>
            <person name="Hart S.F.M."/>
            <person name="Yonemitsu M.A."/>
            <person name="Giersch R.M."/>
            <person name="Beal B.F."/>
            <person name="Arriagada G."/>
            <person name="Davis B.W."/>
            <person name="Ostrander E.A."/>
            <person name="Goff S.P."/>
            <person name="Metzger M.J."/>
        </authorList>
    </citation>
    <scope>NUCLEOTIDE SEQUENCE</scope>
    <source>
        <strain evidence="1">MELC-2E11</strain>
        <tissue evidence="1">Siphon/mantle</tissue>
    </source>
</reference>
<name>A0ABY7FE45_MYAAR</name>
<evidence type="ECO:0000313" key="1">
    <source>
        <dbReference type="EMBL" id="WAR20355.1"/>
    </source>
</evidence>
<gene>
    <name evidence="1" type="ORF">MAR_002193</name>
</gene>
<evidence type="ECO:0000313" key="2">
    <source>
        <dbReference type="Proteomes" id="UP001164746"/>
    </source>
</evidence>
<keyword evidence="2" id="KW-1185">Reference proteome</keyword>
<dbReference type="Proteomes" id="UP001164746">
    <property type="component" value="Chromosome 11"/>
</dbReference>
<sequence>MERKDRIRFCGGILVYIRDDLPFRRRTDHVWGWTEIIALMAYYQTIFIKQKCSKIRIQNSTHPSIEAIKSENPNVNVFDFKPVDNKYVHKLLCNIDSKKAT</sequence>
<protein>
    <submittedName>
        <fullName evidence="1">Uncharacterized protein</fullName>
    </submittedName>
</protein>
<organism evidence="1 2">
    <name type="scientific">Mya arenaria</name>
    <name type="common">Soft-shell clam</name>
    <dbReference type="NCBI Taxonomy" id="6604"/>
    <lineage>
        <taxon>Eukaryota</taxon>
        <taxon>Metazoa</taxon>
        <taxon>Spiralia</taxon>
        <taxon>Lophotrochozoa</taxon>
        <taxon>Mollusca</taxon>
        <taxon>Bivalvia</taxon>
        <taxon>Autobranchia</taxon>
        <taxon>Heteroconchia</taxon>
        <taxon>Euheterodonta</taxon>
        <taxon>Imparidentia</taxon>
        <taxon>Neoheterodontei</taxon>
        <taxon>Myida</taxon>
        <taxon>Myoidea</taxon>
        <taxon>Myidae</taxon>
        <taxon>Mya</taxon>
    </lineage>
</organism>
<feature type="non-terminal residue" evidence="1">
    <location>
        <position position="1"/>
    </location>
</feature>
<accession>A0ABY7FE45</accession>
<dbReference type="EMBL" id="CP111022">
    <property type="protein sequence ID" value="WAR20355.1"/>
    <property type="molecule type" value="Genomic_DNA"/>
</dbReference>